<reference evidence="1 2" key="1">
    <citation type="journal article" date="2023" name="Arcadia Sci">
        <title>De novo assembly of a long-read Amblyomma americanum tick genome.</title>
        <authorList>
            <person name="Chou S."/>
            <person name="Poskanzer K.E."/>
            <person name="Rollins M."/>
            <person name="Thuy-Boun P.S."/>
        </authorList>
    </citation>
    <scope>NUCLEOTIDE SEQUENCE [LARGE SCALE GENOMIC DNA]</scope>
    <source>
        <strain evidence="1">F_SG_1</strain>
        <tissue evidence="1">Salivary glands</tissue>
    </source>
</reference>
<protein>
    <submittedName>
        <fullName evidence="1">Uncharacterized protein</fullName>
    </submittedName>
</protein>
<name>A0AAQ4DSJ3_AMBAM</name>
<evidence type="ECO:0000313" key="2">
    <source>
        <dbReference type="Proteomes" id="UP001321473"/>
    </source>
</evidence>
<evidence type="ECO:0000313" key="1">
    <source>
        <dbReference type="EMBL" id="KAK8765433.1"/>
    </source>
</evidence>
<comment type="caution">
    <text evidence="1">The sequence shown here is derived from an EMBL/GenBank/DDBJ whole genome shotgun (WGS) entry which is preliminary data.</text>
</comment>
<dbReference type="Proteomes" id="UP001321473">
    <property type="component" value="Unassembled WGS sequence"/>
</dbReference>
<dbReference type="AlphaFoldDB" id="A0AAQ4DSJ3"/>
<proteinExistence type="predicted"/>
<dbReference type="EMBL" id="JARKHS020027381">
    <property type="protein sequence ID" value="KAK8765433.1"/>
    <property type="molecule type" value="Genomic_DNA"/>
</dbReference>
<gene>
    <name evidence="1" type="ORF">V5799_031958</name>
</gene>
<sequence>MCFSTEVSSSEECSTPSPNISLTTCNATCDSNNSCSDGCICFMVNGKNGTCYNMTVADDYYDSLSDIDPSTAPNSTVLKSTVLNSTAPHSASP</sequence>
<keyword evidence="2" id="KW-1185">Reference proteome</keyword>
<accession>A0AAQ4DSJ3</accession>
<organism evidence="1 2">
    <name type="scientific">Amblyomma americanum</name>
    <name type="common">Lone star tick</name>
    <dbReference type="NCBI Taxonomy" id="6943"/>
    <lineage>
        <taxon>Eukaryota</taxon>
        <taxon>Metazoa</taxon>
        <taxon>Ecdysozoa</taxon>
        <taxon>Arthropoda</taxon>
        <taxon>Chelicerata</taxon>
        <taxon>Arachnida</taxon>
        <taxon>Acari</taxon>
        <taxon>Parasitiformes</taxon>
        <taxon>Ixodida</taxon>
        <taxon>Ixodoidea</taxon>
        <taxon>Ixodidae</taxon>
        <taxon>Amblyomminae</taxon>
        <taxon>Amblyomma</taxon>
    </lineage>
</organism>